<dbReference type="EMBL" id="JBHSSF010000041">
    <property type="protein sequence ID" value="MFC6177685.1"/>
    <property type="molecule type" value="Genomic_DNA"/>
</dbReference>
<dbReference type="Gene3D" id="3.40.50.1360">
    <property type="match status" value="1"/>
</dbReference>
<dbReference type="RefSeq" id="WP_137612039.1">
    <property type="nucleotide sequence ID" value="NZ_BJDF01000017.1"/>
</dbReference>
<comment type="caution">
    <text evidence="6">The sequence shown here is derived from an EMBL/GenBank/DDBJ whole genome shotgun (WGS) entry which is preliminary data.</text>
</comment>
<evidence type="ECO:0000259" key="5">
    <source>
        <dbReference type="Pfam" id="PF04198"/>
    </source>
</evidence>
<keyword evidence="2" id="KW-0805">Transcription regulation</keyword>
<dbReference type="SUPFAM" id="SSF100950">
    <property type="entry name" value="NagB/RpiA/CoA transferase-like"/>
    <property type="match status" value="1"/>
</dbReference>
<keyword evidence="4" id="KW-0804">Transcription</keyword>
<name>A0ABW1RQJ4_9LACO</name>
<protein>
    <submittedName>
        <fullName evidence="6">Sugar-binding transcriptional regulator</fullName>
    </submittedName>
</protein>
<dbReference type="Pfam" id="PF04198">
    <property type="entry name" value="Sugar-bind"/>
    <property type="match status" value="1"/>
</dbReference>
<dbReference type="Proteomes" id="UP001596288">
    <property type="component" value="Unassembled WGS sequence"/>
</dbReference>
<accession>A0ABW1RQJ4</accession>
<evidence type="ECO:0000256" key="3">
    <source>
        <dbReference type="ARBA" id="ARBA00023125"/>
    </source>
</evidence>
<dbReference type="InterPro" id="IPR007324">
    <property type="entry name" value="Sugar-bd_dom_put"/>
</dbReference>
<proteinExistence type="inferred from homology"/>
<sequence>MEDFESKRMRNTLKASRYYYENDYDQSKIAKVMGLSRPTVSRLLQFAKDNGYIQIKIIDPLSNVQSLENRLKEKYSLKNVIVTYTASNEYQPIIQNIGKAAAKYLETIVKDGDSIGVSWGRTLNEIAENLSPNNNPQENVKVVQIKGGVAHSKMSNFALDVISKFAEAFHTISEILPLPIIFESAETSRLVQQDAQTQSLMDGINNTNITVFTVGSVKDDNMMFNLDYLNTDEIATLKKDAVGDIGSRFINSNGEIANEEINERTIGISLDNLKNKEHSILVAGGEHKVDSIKAALKGSYATDLITDNFTAQELLQN</sequence>
<dbReference type="PANTHER" id="PTHR34294">
    <property type="entry name" value="TRANSCRIPTIONAL REGULATOR-RELATED"/>
    <property type="match status" value="1"/>
</dbReference>
<gene>
    <name evidence="6" type="ORF">ACFQAV_12780</name>
</gene>
<dbReference type="InterPro" id="IPR051054">
    <property type="entry name" value="SorC_transcr_regulators"/>
</dbReference>
<comment type="similarity">
    <text evidence="1">Belongs to the SorC transcriptional regulatory family.</text>
</comment>
<evidence type="ECO:0000256" key="2">
    <source>
        <dbReference type="ARBA" id="ARBA00023015"/>
    </source>
</evidence>
<feature type="domain" description="Sugar-binding" evidence="5">
    <location>
        <begin position="61"/>
        <end position="316"/>
    </location>
</feature>
<evidence type="ECO:0000256" key="4">
    <source>
        <dbReference type="ARBA" id="ARBA00023163"/>
    </source>
</evidence>
<evidence type="ECO:0000256" key="1">
    <source>
        <dbReference type="ARBA" id="ARBA00010466"/>
    </source>
</evidence>
<dbReference type="InterPro" id="IPR037171">
    <property type="entry name" value="NagB/RpiA_transferase-like"/>
</dbReference>
<dbReference type="PANTHER" id="PTHR34294:SF1">
    <property type="entry name" value="TRANSCRIPTIONAL REGULATOR LSRR"/>
    <property type="match status" value="1"/>
</dbReference>
<dbReference type="Gene3D" id="1.10.10.60">
    <property type="entry name" value="Homeodomain-like"/>
    <property type="match status" value="1"/>
</dbReference>
<evidence type="ECO:0000313" key="7">
    <source>
        <dbReference type="Proteomes" id="UP001596288"/>
    </source>
</evidence>
<reference evidence="7" key="1">
    <citation type="journal article" date="2019" name="Int. J. Syst. Evol. Microbiol.">
        <title>The Global Catalogue of Microorganisms (GCM) 10K type strain sequencing project: providing services to taxonomists for standard genome sequencing and annotation.</title>
        <authorList>
            <consortium name="The Broad Institute Genomics Platform"/>
            <consortium name="The Broad Institute Genome Sequencing Center for Infectious Disease"/>
            <person name="Wu L."/>
            <person name="Ma J."/>
        </authorList>
    </citation>
    <scope>NUCLEOTIDE SEQUENCE [LARGE SCALE GENOMIC DNA]</scope>
    <source>
        <strain evidence="7">CCM 8927</strain>
    </source>
</reference>
<organism evidence="6 7">
    <name type="scientific">Companilactobacillus huachuanensis</name>
    <dbReference type="NCBI Taxonomy" id="2559914"/>
    <lineage>
        <taxon>Bacteria</taxon>
        <taxon>Bacillati</taxon>
        <taxon>Bacillota</taxon>
        <taxon>Bacilli</taxon>
        <taxon>Lactobacillales</taxon>
        <taxon>Lactobacillaceae</taxon>
        <taxon>Companilactobacillus</taxon>
    </lineage>
</organism>
<evidence type="ECO:0000313" key="6">
    <source>
        <dbReference type="EMBL" id="MFC6177685.1"/>
    </source>
</evidence>
<keyword evidence="3" id="KW-0238">DNA-binding</keyword>
<keyword evidence="7" id="KW-1185">Reference proteome</keyword>